<dbReference type="EMBL" id="MELI01000079">
    <property type="protein sequence ID" value="OFW32995.1"/>
    <property type="molecule type" value="Genomic_DNA"/>
</dbReference>
<accession>A0A1F2UPK1</accession>
<comment type="caution">
    <text evidence="1">The sequence shown here is derived from an EMBL/GenBank/DDBJ whole genome shotgun (WGS) entry which is preliminary data.</text>
</comment>
<evidence type="ECO:0000313" key="2">
    <source>
        <dbReference type="Proteomes" id="UP000178086"/>
    </source>
</evidence>
<evidence type="ECO:0000313" key="1">
    <source>
        <dbReference type="EMBL" id="OFW32995.1"/>
    </source>
</evidence>
<protein>
    <submittedName>
        <fullName evidence="1">Uncharacterized protein</fullName>
    </submittedName>
</protein>
<reference evidence="1 2" key="1">
    <citation type="journal article" date="2016" name="Nat. Commun.">
        <title>Thousands of microbial genomes shed light on interconnected biogeochemical processes in an aquifer system.</title>
        <authorList>
            <person name="Anantharaman K."/>
            <person name="Brown C.T."/>
            <person name="Hug L.A."/>
            <person name="Sharon I."/>
            <person name="Castelle C.J."/>
            <person name="Probst A.J."/>
            <person name="Thomas B.C."/>
            <person name="Singh A."/>
            <person name="Wilkins M.J."/>
            <person name="Karaoz U."/>
            <person name="Brodie E.L."/>
            <person name="Williams K.H."/>
            <person name="Hubbard S.S."/>
            <person name="Banfield J.F."/>
        </authorList>
    </citation>
    <scope>NUCLEOTIDE SEQUENCE [LARGE SCALE GENOMIC DNA]</scope>
</reference>
<organism evidence="1 2">
    <name type="scientific">Candidatus Aquicultor primus</name>
    <dbReference type="NCBI Taxonomy" id="1797195"/>
    <lineage>
        <taxon>Bacteria</taxon>
        <taxon>Bacillati</taxon>
        <taxon>Actinomycetota</taxon>
        <taxon>Candidatus Aquicultoria</taxon>
        <taxon>Candidatus Aquicultorales</taxon>
        <taxon>Candidatus Aquicultoraceae</taxon>
        <taxon>Candidatus Aquicultor</taxon>
    </lineage>
</organism>
<sequence length="119" mass="13675">MLKEQPINTSGKAVSQVSFEAGVDFLDDDEMIEAQIKCVAAVWWEDITAYSRVEIPDDFEVFRLSKITVGLVWKETDDYIVLVQDYDLTNRGRGYRHNDFHIIPKGTIKNMTVLGEVKF</sequence>
<gene>
    <name evidence="1" type="ORF">A2074_03210</name>
</gene>
<dbReference type="Proteomes" id="UP000178086">
    <property type="component" value="Unassembled WGS sequence"/>
</dbReference>
<dbReference type="AlphaFoldDB" id="A0A1F2UPK1"/>
<proteinExistence type="predicted"/>
<name>A0A1F2UPK1_9ACTN</name>